<dbReference type="AlphaFoldDB" id="A0A1S4ASU8"/>
<sequence>MLLASAFPPQNKQEMTTPQGQAFMIGEGMRDSFEREVCANQNDPGFAGSSRSAMSICRSSLDELSFVDGIHTSEYLPTSYSHLPHVGDCINERLDGTQEENNIAEDTYGSHVTVTSCSSEVRISTESGDCINKRLDGTREDTCGSQVTVTSCSSEVIISTKCGDCINERLDGTREEKIRAEDTCGSHVTVALCSSEVIISANSGDCINEDTCGSQFIATSCSSEVIISANSGDCINERLDGTREDACGSQVTVTSCSSGVIISTNSGDYINEIGWNSRGENYS</sequence>
<reference evidence="1" key="1">
    <citation type="submission" date="2025-08" db="UniProtKB">
        <authorList>
            <consortium name="RefSeq"/>
        </authorList>
    </citation>
    <scope>IDENTIFICATION</scope>
</reference>
<evidence type="ECO:0000313" key="1">
    <source>
        <dbReference type="RefSeq" id="XP_016479759.1"/>
    </source>
</evidence>
<protein>
    <submittedName>
        <fullName evidence="1">Uncharacterized protein</fullName>
    </submittedName>
</protein>
<gene>
    <name evidence="1" type="primary">LOC107801009</name>
</gene>
<organism evidence="1">
    <name type="scientific">Nicotiana tabacum</name>
    <name type="common">Common tobacco</name>
    <dbReference type="NCBI Taxonomy" id="4097"/>
    <lineage>
        <taxon>Eukaryota</taxon>
        <taxon>Viridiplantae</taxon>
        <taxon>Streptophyta</taxon>
        <taxon>Embryophyta</taxon>
        <taxon>Tracheophyta</taxon>
        <taxon>Spermatophyta</taxon>
        <taxon>Magnoliopsida</taxon>
        <taxon>eudicotyledons</taxon>
        <taxon>Gunneridae</taxon>
        <taxon>Pentapetalae</taxon>
        <taxon>asterids</taxon>
        <taxon>lamiids</taxon>
        <taxon>Solanales</taxon>
        <taxon>Solanaceae</taxon>
        <taxon>Nicotianoideae</taxon>
        <taxon>Nicotianeae</taxon>
        <taxon>Nicotiana</taxon>
    </lineage>
</organism>
<name>A0A1S4ASU8_TOBAC</name>
<dbReference type="PaxDb" id="4097-A0A1S4ASU8"/>
<dbReference type="KEGG" id="nta:107801009"/>
<dbReference type="RefSeq" id="XP_016479759.1">
    <property type="nucleotide sequence ID" value="XM_016624273.1"/>
</dbReference>
<proteinExistence type="predicted"/>
<accession>A0A1S4ASU8</accession>